<dbReference type="PROSITE" id="PS50977">
    <property type="entry name" value="HTH_TETR_2"/>
    <property type="match status" value="1"/>
</dbReference>
<feature type="DNA-binding region" description="H-T-H motif" evidence="4">
    <location>
        <begin position="36"/>
        <end position="55"/>
    </location>
</feature>
<dbReference type="InterPro" id="IPR001647">
    <property type="entry name" value="HTH_TetR"/>
</dbReference>
<dbReference type="InterPro" id="IPR023772">
    <property type="entry name" value="DNA-bd_HTH_TetR-type_CS"/>
</dbReference>
<dbReference type="PANTHER" id="PTHR30055">
    <property type="entry name" value="HTH-TYPE TRANSCRIPTIONAL REGULATOR RUTR"/>
    <property type="match status" value="1"/>
</dbReference>
<dbReference type="InterPro" id="IPR009057">
    <property type="entry name" value="Homeodomain-like_sf"/>
</dbReference>
<dbReference type="GO" id="GO:0003700">
    <property type="term" value="F:DNA-binding transcription factor activity"/>
    <property type="evidence" value="ECO:0007669"/>
    <property type="project" value="TreeGrafter"/>
</dbReference>
<evidence type="ECO:0000256" key="3">
    <source>
        <dbReference type="ARBA" id="ARBA00023163"/>
    </source>
</evidence>
<dbReference type="GO" id="GO:0000976">
    <property type="term" value="F:transcription cis-regulatory region binding"/>
    <property type="evidence" value="ECO:0007669"/>
    <property type="project" value="TreeGrafter"/>
</dbReference>
<evidence type="ECO:0000256" key="1">
    <source>
        <dbReference type="ARBA" id="ARBA00023015"/>
    </source>
</evidence>
<evidence type="ECO:0000259" key="5">
    <source>
        <dbReference type="PROSITE" id="PS50977"/>
    </source>
</evidence>
<dbReference type="PANTHER" id="PTHR30055:SF238">
    <property type="entry name" value="MYCOFACTOCIN BIOSYNTHESIS TRANSCRIPTIONAL REGULATOR MFTR-RELATED"/>
    <property type="match status" value="1"/>
</dbReference>
<accession>A0A124E877</accession>
<keyword evidence="1" id="KW-0805">Transcription regulation</keyword>
<feature type="domain" description="HTH tetR-type" evidence="5">
    <location>
        <begin position="13"/>
        <end position="73"/>
    </location>
</feature>
<comment type="caution">
    <text evidence="6">The sequence shown here is derived from an EMBL/GenBank/DDBJ whole genome shotgun (WGS) entry which is preliminary data.</text>
</comment>
<dbReference type="SUPFAM" id="SSF46689">
    <property type="entry name" value="Homeodomain-like"/>
    <property type="match status" value="1"/>
</dbReference>
<dbReference type="PROSITE" id="PS01081">
    <property type="entry name" value="HTH_TETR_1"/>
    <property type="match status" value="1"/>
</dbReference>
<evidence type="ECO:0000313" key="6">
    <source>
        <dbReference type="EMBL" id="GAT14785.1"/>
    </source>
</evidence>
<evidence type="ECO:0000256" key="4">
    <source>
        <dbReference type="PROSITE-ProRule" id="PRU00335"/>
    </source>
</evidence>
<keyword evidence="3" id="KW-0804">Transcription</keyword>
<evidence type="ECO:0000313" key="7">
    <source>
        <dbReference type="Proteomes" id="UP000069654"/>
    </source>
</evidence>
<dbReference type="Gene3D" id="1.10.357.10">
    <property type="entry name" value="Tetracycline Repressor, domain 2"/>
    <property type="match status" value="1"/>
</dbReference>
<dbReference type="EMBL" id="BCTB01000009">
    <property type="protein sequence ID" value="GAT14785.1"/>
    <property type="molecule type" value="Genomic_DNA"/>
</dbReference>
<reference evidence="6 7" key="1">
    <citation type="journal article" date="2016" name="Genome Announc.">
        <title>Draft Genome Sequences of Five Rapidly Growing Mycobacterium Species, M. thermoresistibile, M. fortuitum subsp. acetamidolyticum, M. canariasense, M. brisbanense, and M. novocastrense.</title>
        <authorList>
            <person name="Katahira K."/>
            <person name="Ogura Y."/>
            <person name="Gotoh Y."/>
            <person name="Hayashi T."/>
        </authorList>
    </citation>
    <scope>NUCLEOTIDE SEQUENCE [LARGE SCALE GENOMIC DNA]</scope>
    <source>
        <strain evidence="6 7">JCM6362</strain>
    </source>
</reference>
<reference evidence="7" key="2">
    <citation type="submission" date="2016-02" db="EMBL/GenBank/DDBJ databases">
        <title>Draft genome sequence of five rapidly growing Mycobacterium species.</title>
        <authorList>
            <person name="Katahira K."/>
            <person name="Gotou Y."/>
            <person name="Iida K."/>
            <person name="Ogura Y."/>
            <person name="Hayashi T."/>
        </authorList>
    </citation>
    <scope>NUCLEOTIDE SEQUENCE [LARGE SCALE GENOMIC DNA]</scope>
    <source>
        <strain evidence="7">JCM6362</strain>
    </source>
</reference>
<dbReference type="Pfam" id="PF00440">
    <property type="entry name" value="TetR_N"/>
    <property type="match status" value="1"/>
</dbReference>
<dbReference type="STRING" id="1797.RMCT_1755"/>
<gene>
    <name evidence="6" type="ORF">RMCT_1755</name>
</gene>
<dbReference type="Proteomes" id="UP000069654">
    <property type="component" value="Unassembled WGS sequence"/>
</dbReference>
<name>A0A124E877_MYCTH</name>
<organism evidence="6 7">
    <name type="scientific">Mycolicibacterium thermoresistibile</name>
    <name type="common">Mycobacterium thermoresistibile</name>
    <dbReference type="NCBI Taxonomy" id="1797"/>
    <lineage>
        <taxon>Bacteria</taxon>
        <taxon>Bacillati</taxon>
        <taxon>Actinomycetota</taxon>
        <taxon>Actinomycetes</taxon>
        <taxon>Mycobacteriales</taxon>
        <taxon>Mycobacteriaceae</taxon>
        <taxon>Mycolicibacterium</taxon>
    </lineage>
</organism>
<sequence length="210" mass="23703">MSGVPGLRERKKQRTRAMLTDAAVELFLRHGYENTTVDQIAAVADVSPRTFSRYFATKDAVIVTLLDENLDQGARALREQPADMNHYDALFCAYRLFYARTKDAGPDDLTSDRVVAMTRIIMCSPTLRQAVGEFRPHAVNVALAERMAVDLEDSRLRLVSSVWDAIMWASQQDLGPHTDWDTVTVDNLIERMEHTYRQFVAQASAIGRPV</sequence>
<protein>
    <submittedName>
        <fullName evidence="6">TetR family transcriptional regulator</fullName>
    </submittedName>
</protein>
<evidence type="ECO:0000256" key="2">
    <source>
        <dbReference type="ARBA" id="ARBA00023125"/>
    </source>
</evidence>
<proteinExistence type="predicted"/>
<dbReference type="InterPro" id="IPR050109">
    <property type="entry name" value="HTH-type_TetR-like_transc_reg"/>
</dbReference>
<dbReference type="AlphaFoldDB" id="A0A124E877"/>
<keyword evidence="2 4" id="KW-0238">DNA-binding</keyword>
<dbReference type="PRINTS" id="PR00455">
    <property type="entry name" value="HTHTETR"/>
</dbReference>